<dbReference type="PANTHER" id="PTHR21063">
    <property type="entry name" value="LFA-3"/>
    <property type="match status" value="1"/>
</dbReference>
<organism evidence="1 2">
    <name type="scientific">Cirrhinus mrigala</name>
    <name type="common">Mrigala</name>
    <dbReference type="NCBI Taxonomy" id="683832"/>
    <lineage>
        <taxon>Eukaryota</taxon>
        <taxon>Metazoa</taxon>
        <taxon>Chordata</taxon>
        <taxon>Craniata</taxon>
        <taxon>Vertebrata</taxon>
        <taxon>Euteleostomi</taxon>
        <taxon>Actinopterygii</taxon>
        <taxon>Neopterygii</taxon>
        <taxon>Teleostei</taxon>
        <taxon>Ostariophysi</taxon>
        <taxon>Cypriniformes</taxon>
        <taxon>Cyprinidae</taxon>
        <taxon>Labeoninae</taxon>
        <taxon>Labeonini</taxon>
        <taxon>Cirrhinus</taxon>
    </lineage>
</organism>
<keyword evidence="2" id="KW-1185">Reference proteome</keyword>
<gene>
    <name evidence="1" type="ORF">M9458_045256</name>
</gene>
<accession>A0ABD0NK13</accession>
<name>A0ABD0NK13_CIRMR</name>
<protein>
    <submittedName>
        <fullName evidence="1">Uncharacterized protein</fullName>
    </submittedName>
</protein>
<dbReference type="Proteomes" id="UP001529510">
    <property type="component" value="Unassembled WGS sequence"/>
</dbReference>
<dbReference type="EMBL" id="JAMKFB020000022">
    <property type="protein sequence ID" value="KAL0161531.1"/>
    <property type="molecule type" value="Genomic_DNA"/>
</dbReference>
<feature type="non-terminal residue" evidence="1">
    <location>
        <position position="55"/>
    </location>
</feature>
<evidence type="ECO:0000313" key="2">
    <source>
        <dbReference type="Proteomes" id="UP001529510"/>
    </source>
</evidence>
<dbReference type="PANTHER" id="PTHR21063:SF4">
    <property type="entry name" value="CD48 ANTIGEN-RELATED"/>
    <property type="match status" value="1"/>
</dbReference>
<dbReference type="InterPro" id="IPR013783">
    <property type="entry name" value="Ig-like_fold"/>
</dbReference>
<evidence type="ECO:0000313" key="1">
    <source>
        <dbReference type="EMBL" id="KAL0161531.1"/>
    </source>
</evidence>
<dbReference type="Gene3D" id="2.60.40.10">
    <property type="entry name" value="Immunoglobulins"/>
    <property type="match status" value="1"/>
</dbReference>
<proteinExistence type="predicted"/>
<dbReference type="AlphaFoldDB" id="A0ABD0NK13"/>
<comment type="caution">
    <text evidence="1">The sequence shown here is derived from an EMBL/GenBank/DDBJ whole genome shotgun (WGS) entry which is preliminary data.</text>
</comment>
<feature type="non-terminal residue" evidence="1">
    <location>
        <position position="1"/>
    </location>
</feature>
<sequence length="55" mass="6376">KQFIVQHHFSLPLEVEYEDKNIYSCVINNPIRNQTQHLNINKLCHTCSGTPALIL</sequence>
<reference evidence="1 2" key="1">
    <citation type="submission" date="2024-05" db="EMBL/GenBank/DDBJ databases">
        <title>Genome sequencing and assembly of Indian major carp, Cirrhinus mrigala (Hamilton, 1822).</title>
        <authorList>
            <person name="Mohindra V."/>
            <person name="Chowdhury L.M."/>
            <person name="Lal K."/>
            <person name="Jena J.K."/>
        </authorList>
    </citation>
    <scope>NUCLEOTIDE SEQUENCE [LARGE SCALE GENOMIC DNA]</scope>
    <source>
        <strain evidence="1">CM1030</strain>
        <tissue evidence="1">Blood</tissue>
    </source>
</reference>